<dbReference type="Proteomes" id="UP000887577">
    <property type="component" value="Unplaced"/>
</dbReference>
<sequence>MLLHRYSVVLHVAKTKYLQMFPKKNRHIPTSDDNRDEPESSRSSYRNGPESSRNNYGRRNDNRNSWRSSNDYRRDDRYNRGHDRRRRTPPRSSSNGYGFERRDTYGEKCERSANDAALERAEAAERELKKLKQQMELHEEAQGQRFGAFGTSDSSDDGGGAPINIKKNKKDKKKRKRRSSSSSSSGSSDRRKRKHRKYSDSEIENKYEFLKSLRITVPPVYTHVVPEKIKPVKPVYEKRRKQRNRRINLDVSKLKIEPVECIFPPKEPTEKSDGIFRLEEVPYNIRNSASVADQQEVNWETIPYEEFIALDILQQNTFAQSSATKKVKVYKYRLAKATTTKEKINCYIKLIELEEARVDELRKSEKITGKFNTNETKLALIYGGIKECGENVDLRLLEIDVLTTSKGENSEEVKKAWDNLMNRFPNDLKMWRRRLTYYRNKRSIFTAGSYIKNSILPCLNKLGGILNQTFKSHPKQEGTEEFITDVIVTAATFYVEMGSTYKAIGILQALIEFYFLAPKNVKDNCDFKKKLEAFEHFWRTEIPKVGDKDAIGWYKVTTNASFTKYDFPQNPLLKKEKETKVFKELIGKVFNLNITYCRDDKMSSSCERWSKIEQSRTEFFWEPFYNSESNPNILDHYNSFSDIKPYILQLPMEIIEKAVFKILTKLGAVFPDVKDYSQESIFERCNVTLVDDRFKLKYEGMMEFIDNILKLISGTNEKMYLYATVARLMTCKAFALNNTKGEIPSREKFLEGVAKIFQSLLRSPNVHEHLIVTSYAKQLLVEISQHFSHFDSVSDPETSNKILSSIGNIFDADIEVPKLLASVRYNVMVCRGLPHYSDQNEDQNLLTKLKYLMKVSFPSEDINFESKFEQERAIKKWETVKFHENYFNLPSGSRWIGDINALALELFSTLCYEIENNPAKKFEAFDKLYSKIILERNEDLTEVYFKTWHRHLERYHQEKTLFMESLESYIRCFPKNDVLTMLFISILRHDPFETRFFFLHNQHEDDIVKVVRCIIQIEFC</sequence>
<reference evidence="6" key="1">
    <citation type="submission" date="2022-11" db="UniProtKB">
        <authorList>
            <consortium name="WormBaseParasite"/>
        </authorList>
    </citation>
    <scope>IDENTIFICATION</scope>
</reference>
<keyword evidence="3" id="KW-0539">Nucleus</keyword>
<evidence type="ECO:0000256" key="2">
    <source>
        <dbReference type="ARBA" id="ARBA00009265"/>
    </source>
</evidence>
<evidence type="ECO:0000313" key="6">
    <source>
        <dbReference type="WBParaSite" id="PSU_v2.g9782.t1"/>
    </source>
</evidence>
<dbReference type="GO" id="GO:0031048">
    <property type="term" value="P:regulatory ncRNA-mediated heterochromatin formation"/>
    <property type="evidence" value="ECO:0007669"/>
    <property type="project" value="TreeGrafter"/>
</dbReference>
<dbReference type="PANTHER" id="PTHR13471">
    <property type="entry name" value="TETRATRICOPEPTIDE-LIKE HELICAL"/>
    <property type="match status" value="1"/>
</dbReference>
<dbReference type="AlphaFoldDB" id="A0A914ZBT1"/>
<feature type="compositionally biased region" description="Basic and acidic residues" evidence="4">
    <location>
        <begin position="99"/>
        <end position="120"/>
    </location>
</feature>
<feature type="compositionally biased region" description="Basic residues" evidence="4">
    <location>
        <begin position="166"/>
        <end position="179"/>
    </location>
</feature>
<dbReference type="GO" id="GO:0071013">
    <property type="term" value="C:catalytic step 2 spliceosome"/>
    <property type="evidence" value="ECO:0007669"/>
    <property type="project" value="TreeGrafter"/>
</dbReference>
<evidence type="ECO:0000256" key="1">
    <source>
        <dbReference type="ARBA" id="ARBA00004123"/>
    </source>
</evidence>
<dbReference type="WBParaSite" id="PSU_v2.g9782.t1">
    <property type="protein sequence ID" value="PSU_v2.g9782.t1"/>
    <property type="gene ID" value="PSU_v2.g9782"/>
</dbReference>
<evidence type="ECO:0000313" key="5">
    <source>
        <dbReference type="Proteomes" id="UP000887577"/>
    </source>
</evidence>
<keyword evidence="5" id="KW-1185">Reference proteome</keyword>
<dbReference type="Pfam" id="PF08424">
    <property type="entry name" value="NRDE-2"/>
    <property type="match status" value="1"/>
</dbReference>
<evidence type="ECO:0000256" key="3">
    <source>
        <dbReference type="ARBA" id="ARBA00023242"/>
    </source>
</evidence>
<feature type="compositionally biased region" description="Basic and acidic residues" evidence="4">
    <location>
        <begin position="58"/>
        <end position="81"/>
    </location>
</feature>
<feature type="region of interest" description="Disordered" evidence="4">
    <location>
        <begin position="141"/>
        <end position="200"/>
    </location>
</feature>
<comment type="similarity">
    <text evidence="2">Belongs to the NRDE2 family.</text>
</comment>
<evidence type="ECO:0000256" key="4">
    <source>
        <dbReference type="SAM" id="MobiDB-lite"/>
    </source>
</evidence>
<protein>
    <submittedName>
        <fullName evidence="6">Uncharacterized protein</fullName>
    </submittedName>
</protein>
<dbReference type="GO" id="GO:1902369">
    <property type="term" value="P:negative regulation of RNA catabolic process"/>
    <property type="evidence" value="ECO:0007669"/>
    <property type="project" value="TreeGrafter"/>
</dbReference>
<feature type="compositionally biased region" description="Basic and acidic residues" evidence="4">
    <location>
        <begin position="29"/>
        <end position="40"/>
    </location>
</feature>
<name>A0A914ZBT1_9BILA</name>
<dbReference type="InterPro" id="IPR013633">
    <property type="entry name" value="NRDE-2"/>
</dbReference>
<organism evidence="5 6">
    <name type="scientific">Panagrolaimus superbus</name>
    <dbReference type="NCBI Taxonomy" id="310955"/>
    <lineage>
        <taxon>Eukaryota</taxon>
        <taxon>Metazoa</taxon>
        <taxon>Ecdysozoa</taxon>
        <taxon>Nematoda</taxon>
        <taxon>Chromadorea</taxon>
        <taxon>Rhabditida</taxon>
        <taxon>Tylenchina</taxon>
        <taxon>Panagrolaimomorpha</taxon>
        <taxon>Panagrolaimoidea</taxon>
        <taxon>Panagrolaimidae</taxon>
        <taxon>Panagrolaimus</taxon>
    </lineage>
</organism>
<accession>A0A914ZBT1</accession>
<feature type="compositionally biased region" description="Polar residues" evidence="4">
    <location>
        <begin position="41"/>
        <end position="50"/>
    </location>
</feature>
<dbReference type="PANTHER" id="PTHR13471:SF0">
    <property type="entry name" value="NUCLEAR EXOSOME REGULATOR NRDE2"/>
    <property type="match status" value="1"/>
</dbReference>
<feature type="region of interest" description="Disordered" evidence="4">
    <location>
        <begin position="23"/>
        <end position="120"/>
    </location>
</feature>
<proteinExistence type="inferred from homology"/>
<comment type="subcellular location">
    <subcellularLocation>
        <location evidence="1">Nucleus</location>
    </subcellularLocation>
</comment>